<name>A0A365YF83_9MICC</name>
<keyword evidence="3" id="KW-1185">Reference proteome</keyword>
<feature type="signal peptide" evidence="1">
    <location>
        <begin position="1"/>
        <end position="21"/>
    </location>
</feature>
<evidence type="ECO:0000313" key="2">
    <source>
        <dbReference type="EMBL" id="RBM00684.1"/>
    </source>
</evidence>
<accession>A0A365YF83</accession>
<reference evidence="2 3" key="1">
    <citation type="submission" date="2018-01" db="EMBL/GenBank/DDBJ databases">
        <title>Glutamicibacter soli strain NHPC-3 Whole genome sequence and assembly.</title>
        <authorList>
            <person name="Choudhury P."/>
            <person name="Gupta D."/>
            <person name="Sengupta K."/>
            <person name="Jawed A."/>
            <person name="Sultana N."/>
            <person name="Saha P."/>
        </authorList>
    </citation>
    <scope>NUCLEOTIDE SEQUENCE [LARGE SCALE GENOMIC DNA]</scope>
    <source>
        <strain evidence="2 3">NHPC-3</strain>
    </source>
</reference>
<protein>
    <recommendedName>
        <fullName evidence="4">Sensor domain-containing protein</fullName>
    </recommendedName>
</protein>
<evidence type="ECO:0000313" key="3">
    <source>
        <dbReference type="Proteomes" id="UP000252167"/>
    </source>
</evidence>
<dbReference type="Proteomes" id="UP000252167">
    <property type="component" value="Unassembled WGS sequence"/>
</dbReference>
<comment type="caution">
    <text evidence="2">The sequence shown here is derived from an EMBL/GenBank/DDBJ whole genome shotgun (WGS) entry which is preliminary data.</text>
</comment>
<proteinExistence type="predicted"/>
<evidence type="ECO:0008006" key="4">
    <source>
        <dbReference type="Google" id="ProtNLM"/>
    </source>
</evidence>
<feature type="chain" id="PRO_5016967068" description="Sensor domain-containing protein" evidence="1">
    <location>
        <begin position="22"/>
        <end position="246"/>
    </location>
</feature>
<dbReference type="AlphaFoldDB" id="A0A365YF83"/>
<evidence type="ECO:0000256" key="1">
    <source>
        <dbReference type="SAM" id="SignalP"/>
    </source>
</evidence>
<gene>
    <name evidence="2" type="ORF">C1H84_12165</name>
</gene>
<sequence>MAKKFTALMAAGLLLTLSACAAEPAEMPQDQTHKIASGESATQTPEVPDLSTAEVAATAGAVIAAKLGFPNSAKIQGEDLKALAEKPTDTLKDIVVLPGSCAAPVDDLNWSPVQLGTEAARTDFTNESQNITGSIEVAKLENDQDRQELKEHFANVSAILADCRSVKINGLDYSETLKFSDPKVDSVDSALYYTRNGKYPQDSLVLISATGNYAGMVSFVSSQPLEDKTFNQVATSILDTAMTQVQ</sequence>
<organism evidence="2 3">
    <name type="scientific">Glutamicibacter soli</name>
    <dbReference type="NCBI Taxonomy" id="453836"/>
    <lineage>
        <taxon>Bacteria</taxon>
        <taxon>Bacillati</taxon>
        <taxon>Actinomycetota</taxon>
        <taxon>Actinomycetes</taxon>
        <taxon>Micrococcales</taxon>
        <taxon>Micrococcaceae</taxon>
        <taxon>Glutamicibacter</taxon>
    </lineage>
</organism>
<dbReference type="PROSITE" id="PS51257">
    <property type="entry name" value="PROKAR_LIPOPROTEIN"/>
    <property type="match status" value="1"/>
</dbReference>
<keyword evidence="1" id="KW-0732">Signal</keyword>
<dbReference type="EMBL" id="POAF01000005">
    <property type="protein sequence ID" value="RBM00684.1"/>
    <property type="molecule type" value="Genomic_DNA"/>
</dbReference>
<dbReference type="RefSeq" id="WP_113607524.1">
    <property type="nucleotide sequence ID" value="NZ_POAF01000005.1"/>
</dbReference>